<dbReference type="SUPFAM" id="SSF110069">
    <property type="entry name" value="ApaG-like"/>
    <property type="match status" value="1"/>
</dbReference>
<dbReference type="AlphaFoldDB" id="A0A507FE57"/>
<proteinExistence type="predicted"/>
<dbReference type="InterPro" id="IPR036047">
    <property type="entry name" value="F-box-like_dom_sf"/>
</dbReference>
<dbReference type="Proteomes" id="UP000320333">
    <property type="component" value="Unassembled WGS sequence"/>
</dbReference>
<dbReference type="InterPro" id="IPR007474">
    <property type="entry name" value="ApaG_domain"/>
</dbReference>
<dbReference type="OrthoDB" id="2156010at2759"/>
<keyword evidence="3" id="KW-1185">Reference proteome</keyword>
<evidence type="ECO:0000313" key="2">
    <source>
        <dbReference type="EMBL" id="TPX74035.1"/>
    </source>
</evidence>
<organism evidence="2 3">
    <name type="scientific">Chytriomyces confervae</name>
    <dbReference type="NCBI Taxonomy" id="246404"/>
    <lineage>
        <taxon>Eukaryota</taxon>
        <taxon>Fungi</taxon>
        <taxon>Fungi incertae sedis</taxon>
        <taxon>Chytridiomycota</taxon>
        <taxon>Chytridiomycota incertae sedis</taxon>
        <taxon>Chytridiomycetes</taxon>
        <taxon>Chytridiales</taxon>
        <taxon>Chytriomycetaceae</taxon>
        <taxon>Chytriomyces</taxon>
    </lineage>
</organism>
<protein>
    <recommendedName>
        <fullName evidence="1">ApaG domain-containing protein</fullName>
    </recommendedName>
</protein>
<dbReference type="EMBL" id="QEAP01000148">
    <property type="protein sequence ID" value="TPX74035.1"/>
    <property type="molecule type" value="Genomic_DNA"/>
</dbReference>
<evidence type="ECO:0000313" key="3">
    <source>
        <dbReference type="Proteomes" id="UP000320333"/>
    </source>
</evidence>
<name>A0A507FE57_9FUNG</name>
<gene>
    <name evidence="2" type="ORF">CcCBS67573_g04694</name>
</gene>
<sequence length="520" mass="57914">MGKIAVEVLLHVAMHAHSHGDVAEMARVSRDWKAAATDENVWRRFAKLWCIEDRIRPLAPDLFLLIVLRHVLLLVECFGNVFDTSLLLVTTVFTQSHERIRNCALVPYRITCREHAIACSGLLDEFAVVKPLVQRLAKVLELPFSPQTAIENGPTSLLFGNEGLLPLECLPVKGSKSIDTCNWRPVRESCTEEEKLLLVFFYLATEMYKMGYAWNGLLLFGTNQCYTDFYLLHMLPFLATAHYTLEPARSSPQPSDASQDERDVPVISSFVHFAWTHMGEGLGLVTSGRLAGNVIRFAPPKTFARMGPIPAHALPYMDLGPFIGWLETFLASLEGGDRVMQQVAIRNAISERPIRGPSVFLNSGPGTGSAVTRGIKVHVSTFFILSMARVCYRITLEYIPSECPFEKVQLRMRKWVFRSRDGRASRIKGEGVIGEFPILSASSATFSYCSYSDGGRVAEAVEGDSDFDEDALHMGNPVVSLEGSFEFVPGTIRTPVAESFNARIPFVEFQLPCTVAQVQR</sequence>
<dbReference type="Pfam" id="PF04379">
    <property type="entry name" value="DUF525"/>
    <property type="match status" value="1"/>
</dbReference>
<dbReference type="SUPFAM" id="SSF81383">
    <property type="entry name" value="F-box domain"/>
    <property type="match status" value="1"/>
</dbReference>
<feature type="domain" description="ApaG" evidence="1">
    <location>
        <begin position="369"/>
        <end position="516"/>
    </location>
</feature>
<dbReference type="PROSITE" id="PS51087">
    <property type="entry name" value="APAG"/>
    <property type="match status" value="1"/>
</dbReference>
<dbReference type="PANTHER" id="PTHR47463">
    <property type="entry name" value="F-BOX PROTEIN SKIP16"/>
    <property type="match status" value="1"/>
</dbReference>
<dbReference type="InterPro" id="IPR036767">
    <property type="entry name" value="ApaG_sf"/>
</dbReference>
<reference evidence="2 3" key="1">
    <citation type="journal article" date="2019" name="Sci. Rep.">
        <title>Comparative genomics of chytrid fungi reveal insights into the obligate biotrophic and pathogenic lifestyle of Synchytrium endobioticum.</title>
        <authorList>
            <person name="van de Vossenberg B.T.L.H."/>
            <person name="Warris S."/>
            <person name="Nguyen H.D.T."/>
            <person name="van Gent-Pelzer M.P.E."/>
            <person name="Joly D.L."/>
            <person name="van de Geest H.C."/>
            <person name="Bonants P.J.M."/>
            <person name="Smith D.S."/>
            <person name="Levesque C.A."/>
            <person name="van der Lee T.A.J."/>
        </authorList>
    </citation>
    <scope>NUCLEOTIDE SEQUENCE [LARGE SCALE GENOMIC DNA]</scope>
    <source>
        <strain evidence="2 3">CBS 675.73</strain>
    </source>
</reference>
<evidence type="ECO:0000259" key="1">
    <source>
        <dbReference type="PROSITE" id="PS51087"/>
    </source>
</evidence>
<dbReference type="STRING" id="246404.A0A507FE57"/>
<dbReference type="Gene3D" id="2.60.40.1470">
    <property type="entry name" value="ApaG domain"/>
    <property type="match status" value="1"/>
</dbReference>
<accession>A0A507FE57</accession>
<dbReference type="PANTHER" id="PTHR47463:SF2">
    <property type="entry name" value="F-BOX PROTEIN SKIP16"/>
    <property type="match status" value="1"/>
</dbReference>
<comment type="caution">
    <text evidence="2">The sequence shown here is derived from an EMBL/GenBank/DDBJ whole genome shotgun (WGS) entry which is preliminary data.</text>
</comment>